<accession>A0A7R9EST8</accession>
<evidence type="ECO:0000256" key="2">
    <source>
        <dbReference type="ARBA" id="ARBA00022737"/>
    </source>
</evidence>
<dbReference type="AlphaFoldDB" id="A0A7R9EST8"/>
<dbReference type="EMBL" id="OD564949">
    <property type="protein sequence ID" value="CAD7440344.1"/>
    <property type="molecule type" value="Genomic_DNA"/>
</dbReference>
<dbReference type="Pfam" id="PF11816">
    <property type="entry name" value="DUF3337"/>
    <property type="match status" value="2"/>
</dbReference>
<dbReference type="GO" id="GO:0043130">
    <property type="term" value="F:ubiquitin binding"/>
    <property type="evidence" value="ECO:0007669"/>
    <property type="project" value="TreeGrafter"/>
</dbReference>
<dbReference type="PANTHER" id="PTHR19862">
    <property type="entry name" value="WD REPEAT-CONTAINING PROTEIN 48"/>
    <property type="match status" value="1"/>
</dbReference>
<gene>
    <name evidence="3" type="ORF">TBIB3V08_LOCUS2863</name>
</gene>
<keyword evidence="2" id="KW-0677">Repeat</keyword>
<evidence type="ECO:0000256" key="1">
    <source>
        <dbReference type="ARBA" id="ARBA00022574"/>
    </source>
</evidence>
<reference evidence="3" key="1">
    <citation type="submission" date="2020-11" db="EMBL/GenBank/DDBJ databases">
        <authorList>
            <person name="Tran Van P."/>
        </authorList>
    </citation>
    <scope>NUCLEOTIDE SEQUENCE</scope>
</reference>
<keyword evidence="1" id="KW-0853">WD repeat</keyword>
<name>A0A7R9EST8_9NEOP</name>
<dbReference type="InterPro" id="IPR021772">
    <property type="entry name" value="WDR48/Bun107"/>
</dbReference>
<dbReference type="PANTHER" id="PTHR19862:SF14">
    <property type="entry name" value="WD REPEAT-CONTAINING PROTEIN 48"/>
    <property type="match status" value="1"/>
</dbReference>
<evidence type="ECO:0000313" key="3">
    <source>
        <dbReference type="EMBL" id="CAD7440344.1"/>
    </source>
</evidence>
<sequence>MYYYVVAVNYGNLLLQALLEHWWRPLQGDEDTECPSDQLQMAGHTRGGNDYFSVPGHTPVIFSEVGGRTLYRLLVRDAGGETEGVLLNETVPPWVVDIVVEKNLPKFIKIPFYLQPHASSGVKSLKKYEYPALFTLILLQLSNGLRCGMRRKLGRRCIVANSIEGNNEMGKFKFTNIAFCSHLHGFHECSVGIVHTVLMESTRADNIIISTASYYPDRLIANDFIQVRKVAEHVYEKVLGAGSECGSVAGPSSPGTDRTDPERQEVGSIAEDKVELLCNDQVGLQEQEKRKEEGVETFTYVLFVIVTFSHCFSVSAVYKDVFAGTGFQHGPTHSEVFHLEINRGPDPVLPASEIGSELPGSVLAYDPQEEQ</sequence>
<protein>
    <submittedName>
        <fullName evidence="3">Uncharacterized protein</fullName>
    </submittedName>
</protein>
<dbReference type="GO" id="GO:0000724">
    <property type="term" value="P:double-strand break repair via homologous recombination"/>
    <property type="evidence" value="ECO:0007669"/>
    <property type="project" value="TreeGrafter"/>
</dbReference>
<organism evidence="3">
    <name type="scientific">Timema bartmani</name>
    <dbReference type="NCBI Taxonomy" id="61472"/>
    <lineage>
        <taxon>Eukaryota</taxon>
        <taxon>Metazoa</taxon>
        <taxon>Ecdysozoa</taxon>
        <taxon>Arthropoda</taxon>
        <taxon>Hexapoda</taxon>
        <taxon>Insecta</taxon>
        <taxon>Pterygota</taxon>
        <taxon>Neoptera</taxon>
        <taxon>Polyneoptera</taxon>
        <taxon>Phasmatodea</taxon>
        <taxon>Timematodea</taxon>
        <taxon>Timematoidea</taxon>
        <taxon>Timematidae</taxon>
        <taxon>Timema</taxon>
    </lineage>
</organism>
<proteinExistence type="predicted"/>
<dbReference type="InterPro" id="IPR051246">
    <property type="entry name" value="WDR48"/>
</dbReference>